<evidence type="ECO:0000313" key="2">
    <source>
        <dbReference type="Proteomes" id="UP000663873"/>
    </source>
</evidence>
<accession>A0A821WXP6</accession>
<evidence type="ECO:0000313" key="1">
    <source>
        <dbReference type="EMBL" id="CAF4932614.1"/>
    </source>
</evidence>
<sequence length="43" mass="4855">STTTIRKPPLSYGTTRAHRLMAEYSRARLTTVQSQTVSSPKFQ</sequence>
<protein>
    <submittedName>
        <fullName evidence="1">Uncharacterized protein</fullName>
    </submittedName>
</protein>
<feature type="non-terminal residue" evidence="1">
    <location>
        <position position="43"/>
    </location>
</feature>
<feature type="non-terminal residue" evidence="1">
    <location>
        <position position="1"/>
    </location>
</feature>
<gene>
    <name evidence="1" type="ORF">UJA718_LOCUS46943</name>
</gene>
<dbReference type="Proteomes" id="UP000663873">
    <property type="component" value="Unassembled WGS sequence"/>
</dbReference>
<comment type="caution">
    <text evidence="1">The sequence shown here is derived from an EMBL/GenBank/DDBJ whole genome shotgun (WGS) entry which is preliminary data.</text>
</comment>
<dbReference type="AlphaFoldDB" id="A0A821WXP6"/>
<organism evidence="1 2">
    <name type="scientific">Rotaria socialis</name>
    <dbReference type="NCBI Taxonomy" id="392032"/>
    <lineage>
        <taxon>Eukaryota</taxon>
        <taxon>Metazoa</taxon>
        <taxon>Spiralia</taxon>
        <taxon>Gnathifera</taxon>
        <taxon>Rotifera</taxon>
        <taxon>Eurotatoria</taxon>
        <taxon>Bdelloidea</taxon>
        <taxon>Philodinida</taxon>
        <taxon>Philodinidae</taxon>
        <taxon>Rotaria</taxon>
    </lineage>
</organism>
<name>A0A821WXP6_9BILA</name>
<keyword evidence="2" id="KW-1185">Reference proteome</keyword>
<reference evidence="1" key="1">
    <citation type="submission" date="2021-02" db="EMBL/GenBank/DDBJ databases">
        <authorList>
            <person name="Nowell W R."/>
        </authorList>
    </citation>
    <scope>NUCLEOTIDE SEQUENCE</scope>
</reference>
<proteinExistence type="predicted"/>
<dbReference type="EMBL" id="CAJOBP010086494">
    <property type="protein sequence ID" value="CAF4932614.1"/>
    <property type="molecule type" value="Genomic_DNA"/>
</dbReference>